<dbReference type="SMART" id="SM00913">
    <property type="entry name" value="IBN_N"/>
    <property type="match status" value="1"/>
</dbReference>
<dbReference type="PROSITE" id="PS01214">
    <property type="entry name" value="UPF0016"/>
    <property type="match status" value="1"/>
</dbReference>
<feature type="transmembrane region" description="Helical" evidence="12">
    <location>
        <begin position="105"/>
        <end position="122"/>
    </location>
</feature>
<feature type="domain" description="Importin N-terminal" evidence="13">
    <location>
        <begin position="327"/>
        <end position="407"/>
    </location>
</feature>
<dbReference type="EMBL" id="JAFCIX010000267">
    <property type="protein sequence ID" value="KAH6595943.1"/>
    <property type="molecule type" value="Genomic_DNA"/>
</dbReference>
<dbReference type="Pfam" id="PF03810">
    <property type="entry name" value="IBN_N"/>
    <property type="match status" value="1"/>
</dbReference>
<comment type="subcellular location">
    <subcellularLocation>
        <location evidence="2">Cytoplasm</location>
    </subcellularLocation>
    <subcellularLocation>
        <location evidence="1">Membrane</location>
        <topology evidence="1">Multi-pass membrane protein</topology>
    </subcellularLocation>
</comment>
<keyword evidence="15" id="KW-1185">Reference proteome</keyword>
<gene>
    <name evidence="14" type="ORF">BASA50_005523</name>
</gene>
<feature type="transmembrane region" description="Helical" evidence="12">
    <location>
        <begin position="43"/>
        <end position="66"/>
    </location>
</feature>
<dbReference type="InterPro" id="IPR049555">
    <property type="entry name" value="GDT1-like_CS"/>
</dbReference>
<dbReference type="InterPro" id="IPR011989">
    <property type="entry name" value="ARM-like"/>
</dbReference>
<feature type="transmembrane region" description="Helical" evidence="12">
    <location>
        <begin position="244"/>
        <end position="264"/>
    </location>
</feature>
<keyword evidence="9 12" id="KW-1133">Transmembrane helix</keyword>
<dbReference type="Pfam" id="PF25574">
    <property type="entry name" value="TPR_IMB1"/>
    <property type="match status" value="1"/>
</dbReference>
<dbReference type="InterPro" id="IPR001494">
    <property type="entry name" value="Importin-beta_N"/>
</dbReference>
<feature type="transmembrane region" description="Helical" evidence="12">
    <location>
        <begin position="206"/>
        <end position="224"/>
    </location>
</feature>
<feature type="transmembrane region" description="Helical" evidence="12">
    <location>
        <begin position="285"/>
        <end position="304"/>
    </location>
</feature>
<protein>
    <recommendedName>
        <fullName evidence="13">Importin N-terminal domain-containing protein</fullName>
    </recommendedName>
</protein>
<evidence type="ECO:0000256" key="10">
    <source>
        <dbReference type="ARBA" id="ARBA00023136"/>
    </source>
</evidence>
<dbReference type="Pfam" id="PF13513">
    <property type="entry name" value="HEAT_EZ"/>
    <property type="match status" value="1"/>
</dbReference>
<accession>A0ABQ8FD06</accession>
<reference evidence="14 15" key="1">
    <citation type="submission" date="2021-02" db="EMBL/GenBank/DDBJ databases">
        <title>Variation within the Batrachochytrium salamandrivorans European outbreak.</title>
        <authorList>
            <person name="Kelly M."/>
            <person name="Pasmans F."/>
            <person name="Shea T.P."/>
            <person name="Munoz J.F."/>
            <person name="Carranza S."/>
            <person name="Cuomo C.A."/>
            <person name="Martel A."/>
        </authorList>
    </citation>
    <scope>NUCLEOTIDE SEQUENCE [LARGE SCALE GENOMIC DNA]</scope>
    <source>
        <strain evidence="14 15">AMFP18/2</strain>
    </source>
</reference>
<evidence type="ECO:0000256" key="8">
    <source>
        <dbReference type="ARBA" id="ARBA00022927"/>
    </source>
</evidence>
<evidence type="ECO:0000256" key="3">
    <source>
        <dbReference type="ARBA" id="ARBA00009190"/>
    </source>
</evidence>
<keyword evidence="4" id="KW-0813">Transport</keyword>
<sequence>MQYIPSSTVMAGPGGHGNATTETGLFLDRGSGEPQAKNKLEGLVMSFLVILVSEIGDKTFLIAAVLAMRNPRLVIFSAAMSALFLMTIISALLGQILPSILSKQYTQIIASILFIVFGVRLLRESFLMSGNEVQDELDEVTQELEGSEYKEKQEDLEAGPGAPLVSSDSTEVSTGVPVTTITESPVKPKHPLLATWDVLCGIIKSWASTIFSPIWIQTFVLTFVAEWGDRSQLATVALAGAEDFWWVSLGGLLGHSICSCVAVIGGRMLAARISVKSVTIIVRHFFLFLLLPCLCILSSVVLLLPSMSIAELLENTLSPTQTIREDATNKLNSYAAENFPHYLGLLCQELTGQQTSMDVRKSAGLILKNSLSSRDPIRQTEMSVRWMAIDPGFRAQVKTAILHNIASPVSGPGTVSGQVAAAIAAIELPHREWPDLINMLLEKVTTAEADIAKQSSLQAIGFICESIDPDVLRDQSNAILNAVAHGARKEETSNAVRRSAIQALLNSLEFVRDNFENEGERNYIMQIVCEATQSTDSDLQVVAFECLVKIMSLYYEKMVFYMQKALYGLTVLGMRHDNEKVVLQAVEFWSTVAEIEVEIMYEHQEAAESNEQPERELFNFAGTALHQIVPVLLWLMTKKDDDDDDDAWNVSMSASTCLSIFASCCADAIVPLVLPSIESNIKNEDWKFREAAVMAFGAILEGPDPAQLGSLVQMAFPTLLELMRDNVVQVKDTTAWTLSRICQGLVQFITPEQFPGFISTILTGLGENNRVASNCAWCIINLAENTAPTGDHSDQEYPATAPLSPYFEHIVTALNQCGETSRQDPHLRASVYEAMATLINNCANDSLGSVQNLTTMMLSRLGETVNMQNQLVGADDRRVHCEFQANLCSVLTSSIRRLQGQISEVADAIMTTMLLVMSSASKVSTLMEDAFLVAGALATAIEGNFVRYMDSFFPYLNDALQNFEEHQLCTIAVGLVGDICRALNEAILPYCAGLMSTLGVLLQNPNVHRNIKPACLAVLGDMSLAIGPKFEAYLQPTMMAIHQLSESINQMPNSTNEQYEYIHQMRDGIAEAYVGIVQGLKTGDRAELIMPYAHHMFLFLEATTSQEDRLESVTRSIVGLVGDLAEMLPLGTMKPLFSAEWIGFLLKEVKTDRNISLSTKEVGKWTKEMVRRQLAA</sequence>
<dbReference type="InterPro" id="IPR040122">
    <property type="entry name" value="Importin_beta"/>
</dbReference>
<organism evidence="14 15">
    <name type="scientific">Batrachochytrium salamandrivorans</name>
    <dbReference type="NCBI Taxonomy" id="1357716"/>
    <lineage>
        <taxon>Eukaryota</taxon>
        <taxon>Fungi</taxon>
        <taxon>Fungi incertae sedis</taxon>
        <taxon>Chytridiomycota</taxon>
        <taxon>Chytridiomycota incertae sedis</taxon>
        <taxon>Chytridiomycetes</taxon>
        <taxon>Rhizophydiales</taxon>
        <taxon>Rhizophydiales incertae sedis</taxon>
        <taxon>Batrachochytrium</taxon>
    </lineage>
</organism>
<dbReference type="Gene3D" id="1.25.10.10">
    <property type="entry name" value="Leucine-rich Repeat Variant"/>
    <property type="match status" value="1"/>
</dbReference>
<keyword evidence="5" id="KW-0963">Cytoplasm</keyword>
<evidence type="ECO:0000256" key="12">
    <source>
        <dbReference type="SAM" id="Phobius"/>
    </source>
</evidence>
<feature type="region of interest" description="Disordered" evidence="11">
    <location>
        <begin position="148"/>
        <end position="171"/>
    </location>
</feature>
<evidence type="ECO:0000259" key="13">
    <source>
        <dbReference type="PROSITE" id="PS50166"/>
    </source>
</evidence>
<dbReference type="Pfam" id="PF01169">
    <property type="entry name" value="GDT1"/>
    <property type="match status" value="2"/>
</dbReference>
<dbReference type="PANTHER" id="PTHR10527">
    <property type="entry name" value="IMPORTIN BETA"/>
    <property type="match status" value="1"/>
</dbReference>
<keyword evidence="7" id="KW-0677">Repeat</keyword>
<evidence type="ECO:0000256" key="2">
    <source>
        <dbReference type="ARBA" id="ARBA00004496"/>
    </source>
</evidence>
<dbReference type="PROSITE" id="PS50166">
    <property type="entry name" value="IMPORTIN_B_NT"/>
    <property type="match status" value="1"/>
</dbReference>
<keyword evidence="6 12" id="KW-0812">Transmembrane</keyword>
<feature type="transmembrane region" description="Helical" evidence="12">
    <location>
        <begin position="73"/>
        <end position="93"/>
    </location>
</feature>
<proteinExistence type="inferred from homology"/>
<name>A0ABQ8FD06_9FUNG</name>
<dbReference type="InterPro" id="IPR001727">
    <property type="entry name" value="GDT1-like"/>
</dbReference>
<evidence type="ECO:0000256" key="11">
    <source>
        <dbReference type="SAM" id="MobiDB-lite"/>
    </source>
</evidence>
<keyword evidence="10 12" id="KW-0472">Membrane</keyword>
<dbReference type="SUPFAM" id="SSF48371">
    <property type="entry name" value="ARM repeat"/>
    <property type="match status" value="1"/>
</dbReference>
<evidence type="ECO:0000256" key="9">
    <source>
        <dbReference type="ARBA" id="ARBA00022989"/>
    </source>
</evidence>
<comment type="similarity">
    <text evidence="3">Belongs to the GDT1 family.</text>
</comment>
<comment type="caution">
    <text evidence="14">The sequence shown here is derived from an EMBL/GenBank/DDBJ whole genome shotgun (WGS) entry which is preliminary data.</text>
</comment>
<evidence type="ECO:0000256" key="4">
    <source>
        <dbReference type="ARBA" id="ARBA00022448"/>
    </source>
</evidence>
<dbReference type="InterPro" id="IPR016024">
    <property type="entry name" value="ARM-type_fold"/>
</dbReference>
<dbReference type="InterPro" id="IPR058584">
    <property type="entry name" value="IMB1_TNPO1-like_TPR"/>
</dbReference>
<evidence type="ECO:0000256" key="1">
    <source>
        <dbReference type="ARBA" id="ARBA00004141"/>
    </source>
</evidence>
<evidence type="ECO:0000256" key="7">
    <source>
        <dbReference type="ARBA" id="ARBA00022737"/>
    </source>
</evidence>
<keyword evidence="8" id="KW-0653">Protein transport</keyword>
<evidence type="ECO:0000313" key="15">
    <source>
        <dbReference type="Proteomes" id="UP001648503"/>
    </source>
</evidence>
<dbReference type="Proteomes" id="UP001648503">
    <property type="component" value="Unassembled WGS sequence"/>
</dbReference>
<evidence type="ECO:0000256" key="5">
    <source>
        <dbReference type="ARBA" id="ARBA00022490"/>
    </source>
</evidence>
<evidence type="ECO:0000256" key="6">
    <source>
        <dbReference type="ARBA" id="ARBA00022692"/>
    </source>
</evidence>
<evidence type="ECO:0000313" key="14">
    <source>
        <dbReference type="EMBL" id="KAH6595943.1"/>
    </source>
</evidence>